<evidence type="ECO:0000313" key="1">
    <source>
        <dbReference type="EMBL" id="DAD87981.1"/>
    </source>
</evidence>
<protein>
    <submittedName>
        <fullName evidence="1">Uncharacterized protein</fullName>
    </submittedName>
</protein>
<sequence length="44" mass="4857">MGGVLIASAVLLVASLLVLADAVYQLVRAPSKEDLRSNYYHRWP</sequence>
<reference evidence="1" key="1">
    <citation type="journal article" date="2021" name="Proc. Natl. Acad. Sci. U.S.A.">
        <title>A Catalog of Tens of Thousands of Viruses from Human Metagenomes Reveals Hidden Associations with Chronic Diseases.</title>
        <authorList>
            <person name="Tisza M.J."/>
            <person name="Buck C.B."/>
        </authorList>
    </citation>
    <scope>NUCLEOTIDE SEQUENCE</scope>
    <source>
        <strain evidence="1">CtZi05</strain>
    </source>
</reference>
<organism evidence="1">
    <name type="scientific">Siphoviridae sp. ctZi05</name>
    <dbReference type="NCBI Taxonomy" id="2826385"/>
    <lineage>
        <taxon>Viruses</taxon>
        <taxon>Duplodnaviria</taxon>
        <taxon>Heunggongvirae</taxon>
        <taxon>Uroviricota</taxon>
        <taxon>Caudoviricetes</taxon>
    </lineage>
</organism>
<name>A0A8S5MZZ4_9CAUD</name>
<accession>A0A8S5MZZ4</accession>
<proteinExistence type="predicted"/>
<dbReference type="EMBL" id="BK015032">
    <property type="protein sequence ID" value="DAD87981.1"/>
    <property type="molecule type" value="Genomic_DNA"/>
</dbReference>